<dbReference type="InterPro" id="IPR014721">
    <property type="entry name" value="Ribsml_uS5_D2-typ_fold_subgr"/>
</dbReference>
<dbReference type="SUPFAM" id="SSF52540">
    <property type="entry name" value="P-loop containing nucleoside triphosphate hydrolases"/>
    <property type="match status" value="1"/>
</dbReference>
<dbReference type="SMART" id="SM00889">
    <property type="entry name" value="EFG_IV"/>
    <property type="match status" value="1"/>
</dbReference>
<keyword evidence="2" id="KW-0547">Nucleotide-binding</keyword>
<dbReference type="GO" id="GO:0032790">
    <property type="term" value="P:ribosome disassembly"/>
    <property type="evidence" value="ECO:0007669"/>
    <property type="project" value="TreeGrafter"/>
</dbReference>
<dbReference type="Pfam" id="PF00679">
    <property type="entry name" value="EFG_C"/>
    <property type="match status" value="1"/>
</dbReference>
<feature type="domain" description="Tr-type G" evidence="5">
    <location>
        <begin position="7"/>
        <end position="278"/>
    </location>
</feature>
<dbReference type="PANTHER" id="PTHR43261">
    <property type="entry name" value="TRANSLATION ELONGATION FACTOR G-RELATED"/>
    <property type="match status" value="1"/>
</dbReference>
<dbReference type="Proteomes" id="UP000177230">
    <property type="component" value="Unassembled WGS sequence"/>
</dbReference>
<dbReference type="Gene3D" id="3.40.50.300">
    <property type="entry name" value="P-loop containing nucleotide triphosphate hydrolases"/>
    <property type="match status" value="1"/>
</dbReference>
<dbReference type="CDD" id="cd04170">
    <property type="entry name" value="EF-G_bact"/>
    <property type="match status" value="1"/>
</dbReference>
<reference evidence="6 7" key="1">
    <citation type="journal article" date="2016" name="Nat. Commun.">
        <title>Thousands of microbial genomes shed light on interconnected biogeochemical processes in an aquifer system.</title>
        <authorList>
            <person name="Anantharaman K."/>
            <person name="Brown C.T."/>
            <person name="Hug L.A."/>
            <person name="Sharon I."/>
            <person name="Castelle C.J."/>
            <person name="Probst A.J."/>
            <person name="Thomas B.C."/>
            <person name="Singh A."/>
            <person name="Wilkins M.J."/>
            <person name="Karaoz U."/>
            <person name="Brodie E.L."/>
            <person name="Williams K.H."/>
            <person name="Hubbard S.S."/>
            <person name="Banfield J.F."/>
        </authorList>
    </citation>
    <scope>NUCLEOTIDE SEQUENCE [LARGE SCALE GENOMIC DNA]</scope>
</reference>
<dbReference type="AlphaFoldDB" id="A0A1F5REN4"/>
<dbReference type="NCBIfam" id="TIGR00484">
    <property type="entry name" value="EF-G"/>
    <property type="match status" value="1"/>
</dbReference>
<dbReference type="GO" id="GO:0003746">
    <property type="term" value="F:translation elongation factor activity"/>
    <property type="evidence" value="ECO:0007669"/>
    <property type="project" value="UniProtKB-UniRule"/>
</dbReference>
<dbReference type="PROSITE" id="PS51722">
    <property type="entry name" value="G_TR_2"/>
    <property type="match status" value="1"/>
</dbReference>
<dbReference type="Gene3D" id="3.30.230.10">
    <property type="match status" value="1"/>
</dbReference>
<comment type="caution">
    <text evidence="6">The sequence shown here is derived from an EMBL/GenBank/DDBJ whole genome shotgun (WGS) entry which is preliminary data.</text>
</comment>
<evidence type="ECO:0000256" key="2">
    <source>
        <dbReference type="ARBA" id="ARBA00022741"/>
    </source>
</evidence>
<dbReference type="Pfam" id="PF03764">
    <property type="entry name" value="EFG_IV"/>
    <property type="match status" value="1"/>
</dbReference>
<gene>
    <name evidence="6" type="ORF">A2024_11870</name>
</gene>
<dbReference type="InterPro" id="IPR020568">
    <property type="entry name" value="Ribosomal_Su5_D2-typ_SF"/>
</dbReference>
<evidence type="ECO:0000256" key="3">
    <source>
        <dbReference type="ARBA" id="ARBA00023134"/>
    </source>
</evidence>
<dbReference type="CDD" id="cd03713">
    <property type="entry name" value="EFG_mtEFG_C"/>
    <property type="match status" value="1"/>
</dbReference>
<dbReference type="Pfam" id="PF22042">
    <property type="entry name" value="EF-G_D2"/>
    <property type="match status" value="1"/>
</dbReference>
<dbReference type="InterPro" id="IPR009022">
    <property type="entry name" value="EFG_III"/>
</dbReference>
<dbReference type="GO" id="GO:0005525">
    <property type="term" value="F:GTP binding"/>
    <property type="evidence" value="ECO:0007669"/>
    <property type="project" value="UniProtKB-UniRule"/>
</dbReference>
<protein>
    <recommendedName>
        <fullName evidence="4">Elongation factor G</fullName>
    </recommendedName>
</protein>
<sequence>MKNYTADKIHNIVLAGHGGCGKTTLAEAMVHAGNPTGRLGRVDDGNSIFDFDIDETTRKISIFSSLAACEHQDHKLNVIDTPGYADFAGEVKAGMRVADCVIIVAQGVSGIEVGTDKCWKYSDELKLPRAIFLTRLLKEHSDFYKSLDQARDKFGHQAVPLTLPIGDQLNLKGVVDLTVMKAFLESEGKSTIGEIPAEMAGKAKEYRDKLVEAVAESDDSLMEKFLNGDSLTDQEISDGLKTAIRKGSLVPVFAGDGYFQVGVNAMLNSIVAFFPTAADTQEVVAQKAGSDEEIIVKCDPSGPPVLFMFKTFIEPHAGNLNYFRMYSGSLEPGIELYNASLSKAEKFGQFYFPNGKDRIDAAKISCGDIGIAVKLKESGTGDTISTKNHQIILPKTILPKPSISVAVEAKSKDDEGKISVGLSRLNEEDPTFTYGFVPEIRQTLINGLGELHLDIMVGRLKRKFGVEVTIIKPRIPYRETISKKVEIQGKHKKQSGGHGQYGDVWLRLEPLPRGGGFEFVDEVVGGVVPGNFIPSVEKGVKAAMLEGAVAGYHIVDLRAVIYFGSYHPVDSSGTSFEIAGSMALKKGVLEASPVLLEPIMKLEVAIPEEFAGQVMGDLNSRRGRISGMDSAKGLQVIKATVPQGEMYKYSTSLRSMTQGRGSFEMEFSHYDPVPFEATQKIIEEAKKEKEEKQK</sequence>
<dbReference type="SUPFAM" id="SSF50447">
    <property type="entry name" value="Translation proteins"/>
    <property type="match status" value="1"/>
</dbReference>
<name>A0A1F5REN4_9BACT</name>
<dbReference type="InterPro" id="IPR004540">
    <property type="entry name" value="Transl_elong_EFG/EF2"/>
</dbReference>
<dbReference type="InterPro" id="IPR027417">
    <property type="entry name" value="P-loop_NTPase"/>
</dbReference>
<keyword evidence="6" id="KW-0648">Protein biosynthesis</keyword>
<keyword evidence="3" id="KW-0342">GTP-binding</keyword>
<dbReference type="GO" id="GO:0003924">
    <property type="term" value="F:GTPase activity"/>
    <property type="evidence" value="ECO:0007669"/>
    <property type="project" value="InterPro"/>
</dbReference>
<dbReference type="EMBL" id="MFFM01000028">
    <property type="protein sequence ID" value="OGF12916.1"/>
    <property type="molecule type" value="Genomic_DNA"/>
</dbReference>
<dbReference type="SUPFAM" id="SSF54980">
    <property type="entry name" value="EF-G C-terminal domain-like"/>
    <property type="match status" value="2"/>
</dbReference>
<dbReference type="Gene3D" id="3.30.70.240">
    <property type="match status" value="1"/>
</dbReference>
<dbReference type="InterPro" id="IPR041095">
    <property type="entry name" value="EFG_II"/>
</dbReference>
<dbReference type="InterPro" id="IPR035647">
    <property type="entry name" value="EFG_III/V"/>
</dbReference>
<evidence type="ECO:0000256" key="4">
    <source>
        <dbReference type="NCBIfam" id="TIGR00484"/>
    </source>
</evidence>
<dbReference type="CDD" id="cd01434">
    <property type="entry name" value="EFG_mtEFG1_IV"/>
    <property type="match status" value="1"/>
</dbReference>
<dbReference type="SMART" id="SM00838">
    <property type="entry name" value="EFG_C"/>
    <property type="match status" value="1"/>
</dbReference>
<evidence type="ECO:0000313" key="7">
    <source>
        <dbReference type="Proteomes" id="UP000177230"/>
    </source>
</evidence>
<dbReference type="CDD" id="cd16262">
    <property type="entry name" value="EFG_III"/>
    <property type="match status" value="1"/>
</dbReference>
<dbReference type="Pfam" id="PF14492">
    <property type="entry name" value="EFG_III"/>
    <property type="match status" value="1"/>
</dbReference>
<dbReference type="InterPro" id="IPR000640">
    <property type="entry name" value="EFG_V-like"/>
</dbReference>
<proteinExistence type="inferred from homology"/>
<dbReference type="InterPro" id="IPR053905">
    <property type="entry name" value="EF-G-like_DII"/>
</dbReference>
<comment type="similarity">
    <text evidence="1">Belongs to the TRAFAC class translation factor GTPase superfamily. Classic translation factor GTPase family. EF-G/EF-2 subfamily.</text>
</comment>
<dbReference type="NCBIfam" id="NF009381">
    <property type="entry name" value="PRK12740.1-5"/>
    <property type="match status" value="1"/>
</dbReference>
<dbReference type="Pfam" id="PF00009">
    <property type="entry name" value="GTP_EFTU"/>
    <property type="match status" value="1"/>
</dbReference>
<dbReference type="SUPFAM" id="SSF54211">
    <property type="entry name" value="Ribosomal protein S5 domain 2-like"/>
    <property type="match status" value="1"/>
</dbReference>
<dbReference type="Gene3D" id="3.30.70.870">
    <property type="entry name" value="Elongation Factor G (Translational Gtpase), domain 3"/>
    <property type="match status" value="1"/>
</dbReference>
<dbReference type="InterPro" id="IPR047872">
    <property type="entry name" value="EFG_IV"/>
</dbReference>
<organism evidence="6 7">
    <name type="scientific">Candidatus Edwardsbacteria bacterium GWF2_54_11</name>
    <dbReference type="NCBI Taxonomy" id="1817851"/>
    <lineage>
        <taxon>Bacteria</taxon>
        <taxon>Candidatus Edwardsiibacteriota</taxon>
    </lineage>
</organism>
<dbReference type="InterPro" id="IPR005517">
    <property type="entry name" value="Transl_elong_EFG/EF2_IV"/>
</dbReference>
<dbReference type="PANTHER" id="PTHR43261:SF6">
    <property type="entry name" value="ELONGATION FACTOR G-LIKE PROTEIN"/>
    <property type="match status" value="1"/>
</dbReference>
<dbReference type="InterPro" id="IPR035649">
    <property type="entry name" value="EFG_V"/>
</dbReference>
<dbReference type="Gene3D" id="2.40.30.10">
    <property type="entry name" value="Translation factors"/>
    <property type="match status" value="1"/>
</dbReference>
<dbReference type="InterPro" id="IPR009000">
    <property type="entry name" value="Transl_B-barrel_sf"/>
</dbReference>
<dbReference type="InterPro" id="IPR000795">
    <property type="entry name" value="T_Tr_GTP-bd_dom"/>
</dbReference>
<accession>A0A1F5REN4</accession>
<evidence type="ECO:0000313" key="6">
    <source>
        <dbReference type="EMBL" id="OGF12916.1"/>
    </source>
</evidence>
<dbReference type="FunFam" id="3.30.230.10:FF:000003">
    <property type="entry name" value="Elongation factor G"/>
    <property type="match status" value="1"/>
</dbReference>
<dbReference type="FunFam" id="3.30.70.240:FF:000001">
    <property type="entry name" value="Elongation factor G"/>
    <property type="match status" value="1"/>
</dbReference>
<keyword evidence="6" id="KW-0251">Elongation factor</keyword>
<dbReference type="PRINTS" id="PR00315">
    <property type="entry name" value="ELONGATNFCT"/>
</dbReference>
<evidence type="ECO:0000259" key="5">
    <source>
        <dbReference type="PROSITE" id="PS51722"/>
    </source>
</evidence>
<evidence type="ECO:0000256" key="1">
    <source>
        <dbReference type="ARBA" id="ARBA00005870"/>
    </source>
</evidence>